<dbReference type="Proteomes" id="UP001186974">
    <property type="component" value="Unassembled WGS sequence"/>
</dbReference>
<proteinExistence type="predicted"/>
<evidence type="ECO:0000313" key="2">
    <source>
        <dbReference type="Proteomes" id="UP001186974"/>
    </source>
</evidence>
<organism evidence="1 2">
    <name type="scientific">Coniosporium uncinatum</name>
    <dbReference type="NCBI Taxonomy" id="93489"/>
    <lineage>
        <taxon>Eukaryota</taxon>
        <taxon>Fungi</taxon>
        <taxon>Dikarya</taxon>
        <taxon>Ascomycota</taxon>
        <taxon>Pezizomycotina</taxon>
        <taxon>Dothideomycetes</taxon>
        <taxon>Dothideomycetes incertae sedis</taxon>
        <taxon>Coniosporium</taxon>
    </lineage>
</organism>
<gene>
    <name evidence="1" type="ORF">LTS18_005304</name>
</gene>
<evidence type="ECO:0000313" key="1">
    <source>
        <dbReference type="EMBL" id="KAK3061856.1"/>
    </source>
</evidence>
<dbReference type="EMBL" id="JAWDJW010007589">
    <property type="protein sequence ID" value="KAK3061856.1"/>
    <property type="molecule type" value="Genomic_DNA"/>
</dbReference>
<accession>A0ACC3D4S2</accession>
<keyword evidence="2" id="KW-1185">Reference proteome</keyword>
<protein>
    <submittedName>
        <fullName evidence="1">Uncharacterized protein</fullName>
    </submittedName>
</protein>
<name>A0ACC3D4S2_9PEZI</name>
<reference evidence="1" key="1">
    <citation type="submission" date="2024-09" db="EMBL/GenBank/DDBJ databases">
        <title>Black Yeasts Isolated from many extreme environments.</title>
        <authorList>
            <person name="Coleine C."/>
            <person name="Stajich J.E."/>
            <person name="Selbmann L."/>
        </authorList>
    </citation>
    <scope>NUCLEOTIDE SEQUENCE</scope>
    <source>
        <strain evidence="1">CCFEE 5737</strain>
    </source>
</reference>
<sequence length="281" mass="31123">MAFPLRCPRRQLPSTPSTTLSTRASPPLLHQRLRPYHSNEHPPQPPYPPAQTSILSAALTHVPTHGFTSTSLTLGARSAGYLDVSTQLFPRGAFELVAYHLVTRRLALKESVSSLFPAQTDSEQHPQQQQQQQQYHPQPQRPHQPGVGKRVRDLTMERLRHNASVIHKLPEALALMSLSPNIPASLRELAALSDEIWYLASDAAVDFSWYTKRASLSAVYAAAEVYQTQDQSTEFRDTERFLDSRLEELRTVGGVVGDVGQWMGGTMAGALGVLRSKGVTI</sequence>
<comment type="caution">
    <text evidence="1">The sequence shown here is derived from an EMBL/GenBank/DDBJ whole genome shotgun (WGS) entry which is preliminary data.</text>
</comment>